<evidence type="ECO:0000313" key="2">
    <source>
        <dbReference type="Proteomes" id="UP000000983"/>
    </source>
</evidence>
<protein>
    <submittedName>
        <fullName evidence="1">Uncharacterized protein</fullName>
    </submittedName>
</protein>
<dbReference type="GeneID" id="2653420"/>
<dbReference type="KEGG" id="vg:2653420"/>
<proteinExistence type="predicted"/>
<reference evidence="1 2" key="1">
    <citation type="journal article" date="2003" name="J. Bacteriol.">
        <title>Genome analysis of a novel Shiga toxin 1 (Stx1)-converting phage which is closely related to Stx2-converting phages but not to other Stx1-converting phages.</title>
        <authorList>
            <person name="Sato T."/>
            <person name="Shimizu T."/>
            <person name="Watarai M."/>
            <person name="Kobayashi M."/>
            <person name="Kano S."/>
            <person name="Hamabata T."/>
            <person name="Takeda Y."/>
            <person name="Yamasaki S."/>
        </authorList>
    </citation>
    <scope>NUCLEOTIDE SEQUENCE</scope>
    <source>
        <strain evidence="1">Stx2 phage-II</strain>
    </source>
</reference>
<evidence type="ECO:0000313" key="1">
    <source>
        <dbReference type="EMBL" id="BAC78009.1"/>
    </source>
</evidence>
<sequence length="81" mass="9377">MWQMKRKQRQKRLQQEVVFPVRKEIKGTRGQQVRLGRRVIRESAVTPALSGQPANGDRQVMLVRQARRGRKVTGESGERPV</sequence>
<dbReference type="EMBL" id="AP005154">
    <property type="protein sequence ID" value="BAC78009.1"/>
    <property type="molecule type" value="Genomic_DNA"/>
</dbReference>
<name>Q7Y2V4_9CAUD</name>
<accession>Q7Y2V4</accession>
<organism evidence="1 2">
    <name type="scientific">Escherichia phage Stx2 II</name>
    <dbReference type="NCBI Taxonomy" id="194949"/>
    <lineage>
        <taxon>Viruses</taxon>
        <taxon>Duplodnaviria</taxon>
        <taxon>Heunggongvirae</taxon>
        <taxon>Uroviricota</taxon>
        <taxon>Caudoviricetes</taxon>
        <taxon>Sepvirinae</taxon>
        <taxon>Traversvirus</taxon>
        <taxon>Traversvirus II</taxon>
    </lineage>
</organism>
<keyword evidence="2" id="KW-1185">Reference proteome</keyword>
<dbReference type="Proteomes" id="UP000000983">
    <property type="component" value="Segment"/>
</dbReference>
<dbReference type="RefSeq" id="NP_859272.1">
    <property type="nucleotide sequence ID" value="NC_004914.3"/>
</dbReference>